<dbReference type="InterPro" id="IPR020094">
    <property type="entry name" value="TruA/RsuA/RluB/E/F_N"/>
</dbReference>
<dbReference type="InterPro" id="IPR018247">
    <property type="entry name" value="EF_Hand_1_Ca_BS"/>
</dbReference>
<dbReference type="PROSITE" id="PS00018">
    <property type="entry name" value="EF_HAND_1"/>
    <property type="match status" value="2"/>
</dbReference>
<keyword evidence="7 12" id="KW-0413">Isomerase</keyword>
<dbReference type="Pfam" id="PF01479">
    <property type="entry name" value="S4"/>
    <property type="match status" value="1"/>
</dbReference>
<dbReference type="SUPFAM" id="SSF55174">
    <property type="entry name" value="Alpha-L RNA-binding motif"/>
    <property type="match status" value="1"/>
</dbReference>
<evidence type="ECO:0000313" key="12">
    <source>
        <dbReference type="EMBL" id="CAK9037707.1"/>
    </source>
</evidence>
<evidence type="ECO:0000256" key="2">
    <source>
        <dbReference type="ARBA" id="ARBA00008348"/>
    </source>
</evidence>
<dbReference type="SMART" id="SM00363">
    <property type="entry name" value="S4"/>
    <property type="match status" value="1"/>
</dbReference>
<evidence type="ECO:0000256" key="10">
    <source>
        <dbReference type="SAM" id="SignalP"/>
    </source>
</evidence>
<dbReference type="Gene3D" id="3.10.290.10">
    <property type="entry name" value="RNA-binding S4 domain"/>
    <property type="match status" value="1"/>
</dbReference>
<evidence type="ECO:0000256" key="8">
    <source>
        <dbReference type="PROSITE-ProRule" id="PRU00182"/>
    </source>
</evidence>
<name>A0ABP0LEW9_9DINO</name>
<keyword evidence="5 9" id="KW-1133">Transmembrane helix</keyword>
<gene>
    <name evidence="12" type="ORF">SCF082_LOCUS22288</name>
</gene>
<dbReference type="InterPro" id="IPR000748">
    <property type="entry name" value="PsdUridine_synth_RsuA/RluB/E/F"/>
</dbReference>
<dbReference type="CDD" id="cd02870">
    <property type="entry name" value="PseudoU_synth_RsuA_like"/>
    <property type="match status" value="1"/>
</dbReference>
<dbReference type="InterPro" id="IPR036986">
    <property type="entry name" value="S4_RNA-bd_sf"/>
</dbReference>
<proteinExistence type="inferred from homology"/>
<dbReference type="PROSITE" id="PS01149">
    <property type="entry name" value="PSI_RSU"/>
    <property type="match status" value="1"/>
</dbReference>
<keyword evidence="3" id="KW-1003">Cell membrane</keyword>
<evidence type="ECO:0000256" key="6">
    <source>
        <dbReference type="ARBA" id="ARBA00023136"/>
    </source>
</evidence>
<dbReference type="SUPFAM" id="SSF55120">
    <property type="entry name" value="Pseudouridine synthase"/>
    <property type="match status" value="1"/>
</dbReference>
<dbReference type="InterPro" id="IPR020103">
    <property type="entry name" value="PsdUridine_synth_cat_dom_sf"/>
</dbReference>
<dbReference type="NCBIfam" id="TIGR00093">
    <property type="entry name" value="pseudouridine synthase"/>
    <property type="match status" value="1"/>
</dbReference>
<feature type="transmembrane region" description="Helical" evidence="9">
    <location>
        <begin position="728"/>
        <end position="748"/>
    </location>
</feature>
<dbReference type="PANTHER" id="PTHR47683:SF2">
    <property type="entry name" value="RNA-BINDING S4 DOMAIN-CONTAINING PROTEIN"/>
    <property type="match status" value="1"/>
</dbReference>
<keyword evidence="10" id="KW-0732">Signal</keyword>
<feature type="non-terminal residue" evidence="12">
    <location>
        <position position="854"/>
    </location>
</feature>
<feature type="chain" id="PRO_5047520064" evidence="10">
    <location>
        <begin position="22"/>
        <end position="854"/>
    </location>
</feature>
<reference evidence="12 13" key="1">
    <citation type="submission" date="2024-02" db="EMBL/GenBank/DDBJ databases">
        <authorList>
            <person name="Chen Y."/>
            <person name="Shah S."/>
            <person name="Dougan E. K."/>
            <person name="Thang M."/>
            <person name="Chan C."/>
        </authorList>
    </citation>
    <scope>NUCLEOTIDE SEQUENCE [LARGE SCALE GENOMIC DNA]</scope>
</reference>
<keyword evidence="13" id="KW-1185">Reference proteome</keyword>
<dbReference type="GO" id="GO:0016853">
    <property type="term" value="F:isomerase activity"/>
    <property type="evidence" value="ECO:0007669"/>
    <property type="project" value="UniProtKB-KW"/>
</dbReference>
<dbReference type="NCBIfam" id="NF041540">
    <property type="entry name" value="dockerin_GC"/>
    <property type="match status" value="1"/>
</dbReference>
<feature type="transmembrane region" description="Helical" evidence="9">
    <location>
        <begin position="553"/>
        <end position="576"/>
    </location>
</feature>
<dbReference type="NCBIfam" id="TIGR00765">
    <property type="entry name" value="yihY_not_rbn"/>
    <property type="match status" value="1"/>
</dbReference>
<dbReference type="Gene3D" id="3.30.70.580">
    <property type="entry name" value="Pseudouridine synthase I, catalytic domain, N-terminal subdomain"/>
    <property type="match status" value="1"/>
</dbReference>
<dbReference type="InterPro" id="IPR002942">
    <property type="entry name" value="S4_RNA-bd"/>
</dbReference>
<comment type="caution">
    <text evidence="12">The sequence shown here is derived from an EMBL/GenBank/DDBJ whole genome shotgun (WGS) entry which is preliminary data.</text>
</comment>
<dbReference type="InterPro" id="IPR017039">
    <property type="entry name" value="Virul_fac_BrkB"/>
</dbReference>
<dbReference type="CDD" id="cd00165">
    <property type="entry name" value="S4"/>
    <property type="match status" value="1"/>
</dbReference>
<evidence type="ECO:0000259" key="11">
    <source>
        <dbReference type="SMART" id="SM00363"/>
    </source>
</evidence>
<feature type="transmembrane region" description="Helical" evidence="9">
    <location>
        <begin position="769"/>
        <end position="794"/>
    </location>
</feature>
<evidence type="ECO:0000313" key="13">
    <source>
        <dbReference type="Proteomes" id="UP001642464"/>
    </source>
</evidence>
<keyword evidence="8" id="KW-0694">RNA-binding</keyword>
<evidence type="ECO:0000256" key="1">
    <source>
        <dbReference type="ARBA" id="ARBA00004651"/>
    </source>
</evidence>
<comment type="subcellular location">
    <subcellularLocation>
        <location evidence="1">Cell membrane</location>
        <topology evidence="1">Multi-pass membrane protein</topology>
    </subcellularLocation>
</comment>
<sequence length="854" mass="92954">MTKICTAAIATLLAAPTAALAQTVDFEDLAEGFQGSTFEYAGMFFQDINQVSGVFPDGSVFGPQEFDEVVIEDATFFYNDFPAWGSPVNALTFANAFVPGENLSIGRISSATIVLDEDQTSVTMDIAYYQDGPWGGIVFHLDAIRLGEVVGSSDTITIRDGGGRDSIALGELSISGVEFDELHLYATFGSEFSLPRILIDDIEFGTGSGCRADFDGDGSLTLFDFLAFQNAFDAGDLAADFDGDGSLTLFDFLAFQNEFDGQDRLHRVLADAGVASRRACEQLIREGHVEVNGQIVTDLPSFADPLRDDIRVNGRRIRTPDATVTVLLNKPTATLTTAADEPGMDRRTVLDIVQHPLAPRLFPVGRLDYDTTGLLILTNDGELANRLAHPRFEIPKTYRAIVSGAMTKESLADLERGVVLAHRTQGKTRGAERTQPVQVTVTKQLRDRAHLEITLTEGRNREVRRVLARVGCPVRKLERVAIGPVKLADLRRGHWRDIRPSELKALKKAVGLLESGRRGPPSNSEEMARATYVSRMALRSLLKSRLPQMAAALAYRTLFGLLPISIVALVIVRMFVGDDDLKRLMEQALQFTGIAEVIEAEVSKTTPNDQGNDATVQPSPAGVLMMPGPFTSSLRMHAALAMVAAPEDAQEQGLDGAGDSESAGSTPDSLEGLLQIWVDKFGSVRFDAIGLVGGLVLIYAALAMVVEVERCFNQVCRAKSGRSWTRRITQYWTLMTLGAILIALTFLVSVQFREWIKAMAGEGDAFGRFIVGAAGFFVTVAISTSLLTLAYMILPNRRLRLRPTLAGATVAAVGWEAAKWGFTQYLGFSTNSTYATLYGSLALIPIFMLWVFLT</sequence>
<evidence type="ECO:0000256" key="7">
    <source>
        <dbReference type="ARBA" id="ARBA00023235"/>
    </source>
</evidence>
<evidence type="ECO:0000256" key="4">
    <source>
        <dbReference type="ARBA" id="ARBA00022692"/>
    </source>
</evidence>
<evidence type="ECO:0000256" key="9">
    <source>
        <dbReference type="SAM" id="Phobius"/>
    </source>
</evidence>
<evidence type="ECO:0000256" key="5">
    <source>
        <dbReference type="ARBA" id="ARBA00022989"/>
    </source>
</evidence>
<organism evidence="12 13">
    <name type="scientific">Durusdinium trenchii</name>
    <dbReference type="NCBI Taxonomy" id="1381693"/>
    <lineage>
        <taxon>Eukaryota</taxon>
        <taxon>Sar</taxon>
        <taxon>Alveolata</taxon>
        <taxon>Dinophyceae</taxon>
        <taxon>Suessiales</taxon>
        <taxon>Symbiodiniaceae</taxon>
        <taxon>Durusdinium</taxon>
    </lineage>
</organism>
<dbReference type="PANTHER" id="PTHR47683">
    <property type="entry name" value="PSEUDOURIDINE SYNTHASE FAMILY PROTEIN-RELATED"/>
    <property type="match status" value="1"/>
</dbReference>
<dbReference type="EMBL" id="CAXAMM010015957">
    <property type="protein sequence ID" value="CAK9037707.1"/>
    <property type="molecule type" value="Genomic_DNA"/>
</dbReference>
<dbReference type="PROSITE" id="PS50889">
    <property type="entry name" value="S4"/>
    <property type="match status" value="1"/>
</dbReference>
<feature type="transmembrane region" description="Helical" evidence="9">
    <location>
        <begin position="688"/>
        <end position="708"/>
    </location>
</feature>
<dbReference type="InterPro" id="IPR053783">
    <property type="entry name" value="Dockerin_dom_GC-type"/>
</dbReference>
<dbReference type="Proteomes" id="UP001642464">
    <property type="component" value="Unassembled WGS sequence"/>
</dbReference>
<keyword evidence="4 9" id="KW-0812">Transmembrane</keyword>
<feature type="transmembrane region" description="Helical" evidence="9">
    <location>
        <begin position="835"/>
        <end position="853"/>
    </location>
</feature>
<feature type="signal peptide" evidence="10">
    <location>
        <begin position="1"/>
        <end position="21"/>
    </location>
</feature>
<comment type="similarity">
    <text evidence="2">Belongs to the pseudouridine synthase RsuA family.</text>
</comment>
<dbReference type="InterPro" id="IPR006145">
    <property type="entry name" value="PsdUridine_synth_RsuA/RluA"/>
</dbReference>
<accession>A0ABP0LEW9</accession>
<dbReference type="InterPro" id="IPR042092">
    <property type="entry name" value="PsdUridine_s_RsuA/RluB/E/F_cat"/>
</dbReference>
<dbReference type="Pfam" id="PF03631">
    <property type="entry name" value="Virul_fac_BrkB"/>
    <property type="match status" value="1"/>
</dbReference>
<dbReference type="InterPro" id="IPR050343">
    <property type="entry name" value="RsuA_PseudoU_synthase"/>
</dbReference>
<dbReference type="InterPro" id="IPR018496">
    <property type="entry name" value="PsdUridine_synth_RsuA/RluB_CS"/>
</dbReference>
<keyword evidence="6 9" id="KW-0472">Membrane</keyword>
<protein>
    <submittedName>
        <fullName evidence="12">Uncharacterized RNA pseudouridine synthase aq_1464 (RNA pseudouridylate synthase) (RNA-uridine isomerase)</fullName>
    </submittedName>
</protein>
<evidence type="ECO:0000256" key="3">
    <source>
        <dbReference type="ARBA" id="ARBA00022475"/>
    </source>
</evidence>
<feature type="domain" description="RNA-binding S4" evidence="11">
    <location>
        <begin position="263"/>
        <end position="325"/>
    </location>
</feature>
<dbReference type="Pfam" id="PF00849">
    <property type="entry name" value="PseudoU_synth_2"/>
    <property type="match status" value="1"/>
</dbReference>
<dbReference type="Gene3D" id="3.30.70.1560">
    <property type="entry name" value="Alpha-L RNA-binding motif"/>
    <property type="match status" value="1"/>
</dbReference>